<evidence type="ECO:0000313" key="4">
    <source>
        <dbReference type="Proteomes" id="UP000014760"/>
    </source>
</evidence>
<feature type="compositionally biased region" description="Basic and acidic residues" evidence="1">
    <location>
        <begin position="80"/>
        <end position="92"/>
    </location>
</feature>
<reference evidence="4" key="1">
    <citation type="submission" date="2012-12" db="EMBL/GenBank/DDBJ databases">
        <authorList>
            <person name="Hellsten U."/>
            <person name="Grimwood J."/>
            <person name="Chapman J.A."/>
            <person name="Shapiro H."/>
            <person name="Aerts A."/>
            <person name="Otillar R.P."/>
            <person name="Terry A.Y."/>
            <person name="Boore J.L."/>
            <person name="Simakov O."/>
            <person name="Marletaz F."/>
            <person name="Cho S.-J."/>
            <person name="Edsinger-Gonzales E."/>
            <person name="Havlak P."/>
            <person name="Kuo D.-H."/>
            <person name="Larsson T."/>
            <person name="Lv J."/>
            <person name="Arendt D."/>
            <person name="Savage R."/>
            <person name="Osoegawa K."/>
            <person name="de Jong P."/>
            <person name="Lindberg D.R."/>
            <person name="Seaver E.C."/>
            <person name="Weisblat D.A."/>
            <person name="Putnam N.H."/>
            <person name="Grigoriev I.V."/>
            <person name="Rokhsar D.S."/>
        </authorList>
    </citation>
    <scope>NUCLEOTIDE SEQUENCE</scope>
    <source>
        <strain evidence="4">I ESC-2004</strain>
    </source>
</reference>
<dbReference type="Proteomes" id="UP000014760">
    <property type="component" value="Unassembled WGS sequence"/>
</dbReference>
<feature type="region of interest" description="Disordered" evidence="1">
    <location>
        <begin position="191"/>
        <end position="222"/>
    </location>
</feature>
<evidence type="ECO:0000313" key="3">
    <source>
        <dbReference type="EnsemblMetazoa" id="CapteP202401"/>
    </source>
</evidence>
<feature type="compositionally biased region" description="Pro residues" evidence="1">
    <location>
        <begin position="64"/>
        <end position="73"/>
    </location>
</feature>
<dbReference type="EnsemblMetazoa" id="CapteT202401">
    <property type="protein sequence ID" value="CapteP202401"/>
    <property type="gene ID" value="CapteG202401"/>
</dbReference>
<feature type="region of interest" description="Disordered" evidence="1">
    <location>
        <begin position="1"/>
        <end position="92"/>
    </location>
</feature>
<dbReference type="EMBL" id="AMQN01015610">
    <property type="status" value="NOT_ANNOTATED_CDS"/>
    <property type="molecule type" value="Genomic_DNA"/>
</dbReference>
<evidence type="ECO:0000256" key="1">
    <source>
        <dbReference type="SAM" id="MobiDB-lite"/>
    </source>
</evidence>
<gene>
    <name evidence="2" type="ORF">CAPTEDRAFT_202401</name>
</gene>
<dbReference type="EMBL" id="KB312069">
    <property type="protein sequence ID" value="ELT87929.1"/>
    <property type="molecule type" value="Genomic_DNA"/>
</dbReference>
<keyword evidence="4" id="KW-1185">Reference proteome</keyword>
<reference evidence="3" key="3">
    <citation type="submission" date="2015-06" db="UniProtKB">
        <authorList>
            <consortium name="EnsemblMetazoa"/>
        </authorList>
    </citation>
    <scope>IDENTIFICATION</scope>
</reference>
<evidence type="ECO:0000313" key="2">
    <source>
        <dbReference type="EMBL" id="ELT87929.1"/>
    </source>
</evidence>
<dbReference type="OrthoDB" id="7476844at2759"/>
<dbReference type="AlphaFoldDB" id="R7TA89"/>
<proteinExistence type="predicted"/>
<sequence>MATRLAALEKQMAEVKEAHRKPEAGLGTAAEGNRNDPSTLPKWPDPKFYKADTIPKVVTSSEPPYGPRTPQPPLSQQKRKNQEFRKKVKSVAKEMPKVIGTAPASETLRRSQPVKYLFVNRVAHDISSDMMKDHLTSKGVKVVSVHATSKPDWSSASFKIAIAGKDMEGAMQPDFWPAPIACREWVPHWRKNLEPPRDDDQEPLAAPAAPNGSQSIPRTRRKAKAGWKELVDPERKNSIFWHWIWLESKKPRQGWVNAIRLRAKANYKRISKWVIRNQKSLIASRMAEQLVNHSKRDFWREAKKIQGNVSENPSVIEESVGEEAICSLFAEKYKELYSCVSYDEQEMQSFCNEVERKVASMCCQGHCYDNHVITTLHTKKALSKIGQSKSPYCLCGYPHLMTPV</sequence>
<organism evidence="2">
    <name type="scientific">Capitella teleta</name>
    <name type="common">Polychaete worm</name>
    <dbReference type="NCBI Taxonomy" id="283909"/>
    <lineage>
        <taxon>Eukaryota</taxon>
        <taxon>Metazoa</taxon>
        <taxon>Spiralia</taxon>
        <taxon>Lophotrochozoa</taxon>
        <taxon>Annelida</taxon>
        <taxon>Polychaeta</taxon>
        <taxon>Sedentaria</taxon>
        <taxon>Scolecida</taxon>
        <taxon>Capitellidae</taxon>
        <taxon>Capitella</taxon>
    </lineage>
</organism>
<reference evidence="2 4" key="2">
    <citation type="journal article" date="2013" name="Nature">
        <title>Insights into bilaterian evolution from three spiralian genomes.</title>
        <authorList>
            <person name="Simakov O."/>
            <person name="Marletaz F."/>
            <person name="Cho S.J."/>
            <person name="Edsinger-Gonzales E."/>
            <person name="Havlak P."/>
            <person name="Hellsten U."/>
            <person name="Kuo D.H."/>
            <person name="Larsson T."/>
            <person name="Lv J."/>
            <person name="Arendt D."/>
            <person name="Savage R."/>
            <person name="Osoegawa K."/>
            <person name="de Jong P."/>
            <person name="Grimwood J."/>
            <person name="Chapman J.A."/>
            <person name="Shapiro H."/>
            <person name="Aerts A."/>
            <person name="Otillar R.P."/>
            <person name="Terry A.Y."/>
            <person name="Boore J.L."/>
            <person name="Grigoriev I.V."/>
            <person name="Lindberg D.R."/>
            <person name="Seaver E.C."/>
            <person name="Weisblat D.A."/>
            <person name="Putnam N.H."/>
            <person name="Rokhsar D.S."/>
        </authorList>
    </citation>
    <scope>NUCLEOTIDE SEQUENCE</scope>
    <source>
        <strain evidence="2 4">I ESC-2004</strain>
    </source>
</reference>
<dbReference type="HOGENOM" id="CLU_681969_0_0_1"/>
<feature type="compositionally biased region" description="Basic and acidic residues" evidence="1">
    <location>
        <begin position="11"/>
        <end position="23"/>
    </location>
</feature>
<protein>
    <submittedName>
        <fullName evidence="2 3">Uncharacterized protein</fullName>
    </submittedName>
</protein>
<accession>R7TA89</accession>
<name>R7TA89_CAPTE</name>